<dbReference type="InterPro" id="IPR002614">
    <property type="entry name" value="Inner_layer_core_VP3_Orbivir"/>
</dbReference>
<comment type="subcellular location">
    <subcellularLocation>
        <location evidence="1">Virion</location>
    </subcellularLocation>
</comment>
<evidence type="ECO:0000313" key="4">
    <source>
        <dbReference type="Proteomes" id="UP000097394"/>
    </source>
</evidence>
<keyword evidence="2" id="KW-0946">Virion</keyword>
<protein>
    <submittedName>
        <fullName evidence="3">VP3</fullName>
    </submittedName>
</protein>
<accession>A0A0A0RE19</accession>
<dbReference type="InterPro" id="IPR016029">
    <property type="entry name" value="Inner_layer_core_VP3_Reovir"/>
</dbReference>
<reference evidence="3 4" key="1">
    <citation type="submission" date="2014-04" db="EMBL/GenBank/DDBJ databases">
        <title>Genetic diversity of Changuinola Sero group viruses isolated from three Southern American countries Panama, Brazil and Columbia.</title>
        <authorList>
            <person name="Duraisamy R."/>
            <person name="Kapoor A."/>
            <person name="Lipkin W.I."/>
            <person name="Tesh R.B."/>
        </authorList>
    </citation>
    <scope>NUCLEOTIDE SEQUENCE [LARGE SCALE GENOMIC DNA]</scope>
    <source>
        <strain evidence="3">BT436</strain>
    </source>
</reference>
<dbReference type="SUPFAM" id="SSF56831">
    <property type="entry name" value="Reovirus inner layer core protein p3"/>
    <property type="match status" value="1"/>
</dbReference>
<name>A0A0A0RE19_9REOV</name>
<sequence length="901" mass="104044">MASTEVTDETRKNPYLKGDVLSSDGGPLLSIFALQEIMQKVRAVQNEYLTSMKESDLTIPDVQKIIDGIKSLEEQKVYEIRDKLITSYRHVVMQSQTHFLRVDTYFERMSEVGDPITEEDPVKFYTTMMSKIRHLRKEGAFLLHNVSTHDHRGMEIINSDSLGVDISNVISHMTAENRALVQQIFDNAIVENGNVAQRDVDIFNGAMSEPIYRIHQRLQGYMENVHMDDLRNAMAWLSRLGRRKRITYTNEFLTDFRREDTIWIIVLNLPINVNVIWAVPRCAIANLIMNIALCVPMGDYILPNPRITSITLTQRITTTGPFSLMAGTTPTAVQMDDVRKIYLALMFPGQIILDLKNDPSQKSDPTMRMVAGVVGHLLFTFGRRFTNITNNMARQLDIALADFLLYMYNTRIPVQYGPTGEPLDFLIGRNQYDCNQFRANAQTGHGYNGWGIIDVENRDPSPYDHVQRQLRYCDIDSREIIDPTTYGINMRYRAYDEMMRMLIAAGKDQEAAYLRQMLPYHMVRFARLNQIINEDLISAFSLPDRNFYALLPNMLNGVRDDVEPIVLDISWMSIWFAFNRAFEPTSRSDMLNVAPLIESIYASEISVMKEDMRHLANMQARFPDTLINARPSQFWRAVLDISPEPIKSLMDLAHSFDYVNIRDIMRWVREDSFQRSLALILEREAWAISYDIENLMYVDQVFMHRNVLPEPRLDNIQLFREEGFYYTNMLEAPPPIGDVVQYTYEIARIQANQGQFRTALRRIMDDDGWIRFGGMLRSVKIKFFETHPPEEILSSLPFKYEVSERGGLFYAKIQYATEATVFYLIYNVEFSNTPDSLVLINPSYTMTKLYLSKRIVERVLPGQLLAVINKRFIAYKGKMRIIDITAALKQGIRLAAPTANG</sequence>
<dbReference type="Proteomes" id="UP000097394">
    <property type="component" value="Genome"/>
</dbReference>
<evidence type="ECO:0000256" key="1">
    <source>
        <dbReference type="ARBA" id="ARBA00004328"/>
    </source>
</evidence>
<dbReference type="GO" id="GO:0044423">
    <property type="term" value="C:virion component"/>
    <property type="evidence" value="ECO:0007669"/>
    <property type="project" value="UniProtKB-KW"/>
</dbReference>
<dbReference type="GO" id="GO:0005198">
    <property type="term" value="F:structural molecule activity"/>
    <property type="evidence" value="ECO:0007669"/>
    <property type="project" value="InterPro"/>
</dbReference>
<organism evidence="3 4">
    <name type="scientific">Changuinola virus</name>
    <dbReference type="NCBI Taxonomy" id="40052"/>
    <lineage>
        <taxon>Viruses</taxon>
        <taxon>Riboviria</taxon>
        <taxon>Orthornavirae</taxon>
        <taxon>Duplornaviricota</taxon>
        <taxon>Resentoviricetes</taxon>
        <taxon>Reovirales</taxon>
        <taxon>Sedoreoviridae</taxon>
        <taxon>Orbivirus</taxon>
        <taxon>Orbivirus changuinolaense</taxon>
    </lineage>
</organism>
<evidence type="ECO:0000256" key="2">
    <source>
        <dbReference type="ARBA" id="ARBA00022844"/>
    </source>
</evidence>
<evidence type="ECO:0000313" key="3">
    <source>
        <dbReference type="EMBL" id="AIV43209.1"/>
    </source>
</evidence>
<dbReference type="EMBL" id="KJ746838">
    <property type="protein sequence ID" value="AIV43209.1"/>
    <property type="molecule type" value="Genomic_RNA"/>
</dbReference>
<dbReference type="Pfam" id="PF01700">
    <property type="entry name" value="Orbi_VP3"/>
    <property type="match status" value="1"/>
</dbReference>
<proteinExistence type="predicted"/>